<comment type="caution">
    <text evidence="2">The sequence shown here is derived from an EMBL/GenBank/DDBJ whole genome shotgun (WGS) entry which is preliminary data.</text>
</comment>
<feature type="region of interest" description="Disordered" evidence="1">
    <location>
        <begin position="1"/>
        <end position="45"/>
    </location>
</feature>
<evidence type="ECO:0000313" key="3">
    <source>
        <dbReference type="Proteomes" id="UP001596407"/>
    </source>
</evidence>
<accession>A0ABD5WKP4</accession>
<feature type="compositionally biased region" description="Polar residues" evidence="1">
    <location>
        <begin position="11"/>
        <end position="23"/>
    </location>
</feature>
<dbReference type="EMBL" id="JBHSZH010000005">
    <property type="protein sequence ID" value="MFC7081132.1"/>
    <property type="molecule type" value="Genomic_DNA"/>
</dbReference>
<evidence type="ECO:0000313" key="2">
    <source>
        <dbReference type="EMBL" id="MFC7081132.1"/>
    </source>
</evidence>
<evidence type="ECO:0000256" key="1">
    <source>
        <dbReference type="SAM" id="MobiDB-lite"/>
    </source>
</evidence>
<dbReference type="GeneID" id="79302127"/>
<organism evidence="2 3">
    <name type="scientific">Halorussus caseinilyticus</name>
    <dbReference type="NCBI Taxonomy" id="3034025"/>
    <lineage>
        <taxon>Archaea</taxon>
        <taxon>Methanobacteriati</taxon>
        <taxon>Methanobacteriota</taxon>
        <taxon>Stenosarchaea group</taxon>
        <taxon>Halobacteria</taxon>
        <taxon>Halobacteriales</taxon>
        <taxon>Haladaptataceae</taxon>
        <taxon>Halorussus</taxon>
    </lineage>
</organism>
<feature type="compositionally biased region" description="Basic and acidic residues" evidence="1">
    <location>
        <begin position="32"/>
        <end position="45"/>
    </location>
</feature>
<dbReference type="AlphaFoldDB" id="A0ABD5WKP4"/>
<dbReference type="Proteomes" id="UP001596407">
    <property type="component" value="Unassembled WGS sequence"/>
</dbReference>
<dbReference type="RefSeq" id="WP_276280951.1">
    <property type="nucleotide sequence ID" value="NZ_CP119809.1"/>
</dbReference>
<proteinExistence type="predicted"/>
<name>A0ABD5WKP4_9EURY</name>
<keyword evidence="3" id="KW-1185">Reference proteome</keyword>
<gene>
    <name evidence="2" type="ORF">ACFQJ6_14515</name>
</gene>
<reference evidence="2 3" key="1">
    <citation type="journal article" date="2019" name="Int. J. Syst. Evol. Microbiol.">
        <title>The Global Catalogue of Microorganisms (GCM) 10K type strain sequencing project: providing services to taxonomists for standard genome sequencing and annotation.</title>
        <authorList>
            <consortium name="The Broad Institute Genomics Platform"/>
            <consortium name="The Broad Institute Genome Sequencing Center for Infectious Disease"/>
            <person name="Wu L."/>
            <person name="Ma J."/>
        </authorList>
    </citation>
    <scope>NUCLEOTIDE SEQUENCE [LARGE SCALE GENOMIC DNA]</scope>
    <source>
        <strain evidence="2 3">DT72</strain>
    </source>
</reference>
<sequence>MARENAIEEPNPTSSNTESSADPNSGRHARLDRHPNPDRREAADG</sequence>
<protein>
    <submittedName>
        <fullName evidence="2">Uncharacterized protein</fullName>
    </submittedName>
</protein>